<dbReference type="RefSeq" id="WP_145282171.1">
    <property type="nucleotide sequence ID" value="NZ_CP036318.1"/>
</dbReference>
<feature type="compositionally biased region" description="Polar residues" evidence="1">
    <location>
        <begin position="75"/>
        <end position="84"/>
    </location>
</feature>
<feature type="region of interest" description="Disordered" evidence="1">
    <location>
        <begin position="56"/>
        <end position="84"/>
    </location>
</feature>
<reference evidence="2 3" key="1">
    <citation type="submission" date="2019-02" db="EMBL/GenBank/DDBJ databases">
        <title>Deep-cultivation of Planctomycetes and their phenomic and genomic characterization uncovers novel biology.</title>
        <authorList>
            <person name="Wiegand S."/>
            <person name="Jogler M."/>
            <person name="Boedeker C."/>
            <person name="Pinto D."/>
            <person name="Vollmers J."/>
            <person name="Rivas-Marin E."/>
            <person name="Kohn T."/>
            <person name="Peeters S.H."/>
            <person name="Heuer A."/>
            <person name="Rast P."/>
            <person name="Oberbeckmann S."/>
            <person name="Bunk B."/>
            <person name="Jeske O."/>
            <person name="Meyerdierks A."/>
            <person name="Storesund J.E."/>
            <person name="Kallscheuer N."/>
            <person name="Luecker S."/>
            <person name="Lage O.M."/>
            <person name="Pohl T."/>
            <person name="Merkel B.J."/>
            <person name="Hornburger P."/>
            <person name="Mueller R.-W."/>
            <person name="Bruemmer F."/>
            <person name="Labrenz M."/>
            <person name="Spormann A.M."/>
            <person name="Op den Camp H."/>
            <person name="Overmann J."/>
            <person name="Amann R."/>
            <person name="Jetten M.S.M."/>
            <person name="Mascher T."/>
            <person name="Medema M.H."/>
            <person name="Devos D.P."/>
            <person name="Kaster A.-K."/>
            <person name="Ovreas L."/>
            <person name="Rohde M."/>
            <person name="Galperin M.Y."/>
            <person name="Jogler C."/>
        </authorList>
    </citation>
    <scope>NUCLEOTIDE SEQUENCE [LARGE SCALE GENOMIC DNA]</scope>
    <source>
        <strain evidence="2 3">Mal33</strain>
    </source>
</reference>
<proteinExistence type="predicted"/>
<keyword evidence="3" id="KW-1185">Reference proteome</keyword>
<gene>
    <name evidence="2" type="ORF">Mal33_05320</name>
</gene>
<organism evidence="2 3">
    <name type="scientific">Rosistilla oblonga</name>
    <dbReference type="NCBI Taxonomy" id="2527990"/>
    <lineage>
        <taxon>Bacteria</taxon>
        <taxon>Pseudomonadati</taxon>
        <taxon>Planctomycetota</taxon>
        <taxon>Planctomycetia</taxon>
        <taxon>Pirellulales</taxon>
        <taxon>Pirellulaceae</taxon>
        <taxon>Rosistilla</taxon>
    </lineage>
</organism>
<accession>A0A518INC4</accession>
<evidence type="ECO:0000313" key="2">
    <source>
        <dbReference type="EMBL" id="QDV54577.1"/>
    </source>
</evidence>
<dbReference type="AlphaFoldDB" id="A0A518INC4"/>
<sequence length="248" mass="26281">MHAKLLTVGLVLCLMHVPVLGQWNPQVPYRLAQTPGQPVPQDAPAVRVIQPATSGAELAPQPLPQPMHAPVPQPADSSVLDSSASQGAMSIDFDQVLSDEGAVGCGCASGANAQPCMQCNNGCGEDKCDNACCMAGFFGLDPCVVPPPVGTDPLGVYSLESVYKAEAHQRGLWATYPAEKMKQSLALRRSRVMPTPPQYPNGPMMYRPRVPACEPAPVEACPQTDECCVTPNTTQIQQAQLGRPGLPR</sequence>
<name>A0A518INC4_9BACT</name>
<dbReference type="EMBL" id="CP036318">
    <property type="protein sequence ID" value="QDV54577.1"/>
    <property type="molecule type" value="Genomic_DNA"/>
</dbReference>
<evidence type="ECO:0000256" key="1">
    <source>
        <dbReference type="SAM" id="MobiDB-lite"/>
    </source>
</evidence>
<dbReference type="Proteomes" id="UP000316770">
    <property type="component" value="Chromosome"/>
</dbReference>
<feature type="compositionally biased region" description="Pro residues" evidence="1">
    <location>
        <begin position="61"/>
        <end position="73"/>
    </location>
</feature>
<evidence type="ECO:0000313" key="3">
    <source>
        <dbReference type="Proteomes" id="UP000316770"/>
    </source>
</evidence>
<protein>
    <submittedName>
        <fullName evidence="2">Uncharacterized protein</fullName>
    </submittedName>
</protein>